<dbReference type="Proteomes" id="UP000245771">
    <property type="component" value="Unassembled WGS sequence"/>
</dbReference>
<dbReference type="RefSeq" id="XP_025351928.1">
    <property type="nucleotide sequence ID" value="XM_025497959.1"/>
</dbReference>
<evidence type="ECO:0000313" key="3">
    <source>
        <dbReference type="EMBL" id="PWN31626.1"/>
    </source>
</evidence>
<feature type="region of interest" description="Disordered" evidence="1">
    <location>
        <begin position="50"/>
        <end position="87"/>
    </location>
</feature>
<evidence type="ECO:0000256" key="1">
    <source>
        <dbReference type="SAM" id="MobiDB-lite"/>
    </source>
</evidence>
<feature type="region of interest" description="Disordered" evidence="1">
    <location>
        <begin position="181"/>
        <end position="213"/>
    </location>
</feature>
<evidence type="ECO:0000313" key="4">
    <source>
        <dbReference type="Proteomes" id="UP000245771"/>
    </source>
</evidence>
<feature type="signal peptide" evidence="2">
    <location>
        <begin position="1"/>
        <end position="20"/>
    </location>
</feature>
<dbReference type="AlphaFoldDB" id="A0A316V251"/>
<keyword evidence="4" id="KW-1185">Reference proteome</keyword>
<dbReference type="GeneID" id="37019740"/>
<dbReference type="EMBL" id="KZ819607">
    <property type="protein sequence ID" value="PWN31626.1"/>
    <property type="molecule type" value="Genomic_DNA"/>
</dbReference>
<organism evidence="3 4">
    <name type="scientific">Meira miltonrushii</name>
    <dbReference type="NCBI Taxonomy" id="1280837"/>
    <lineage>
        <taxon>Eukaryota</taxon>
        <taxon>Fungi</taxon>
        <taxon>Dikarya</taxon>
        <taxon>Basidiomycota</taxon>
        <taxon>Ustilaginomycotina</taxon>
        <taxon>Exobasidiomycetes</taxon>
        <taxon>Exobasidiales</taxon>
        <taxon>Brachybasidiaceae</taxon>
        <taxon>Meira</taxon>
    </lineage>
</organism>
<dbReference type="InParanoid" id="A0A316V251"/>
<gene>
    <name evidence="3" type="ORF">FA14DRAFT_158438</name>
</gene>
<proteinExistence type="predicted"/>
<keyword evidence="2" id="KW-0732">Signal</keyword>
<reference evidence="3 4" key="1">
    <citation type="journal article" date="2018" name="Mol. Biol. Evol.">
        <title>Broad Genomic Sampling Reveals a Smut Pathogenic Ancestry of the Fungal Clade Ustilaginomycotina.</title>
        <authorList>
            <person name="Kijpornyongpan T."/>
            <person name="Mondo S.J."/>
            <person name="Barry K."/>
            <person name="Sandor L."/>
            <person name="Lee J."/>
            <person name="Lipzen A."/>
            <person name="Pangilinan J."/>
            <person name="LaButti K."/>
            <person name="Hainaut M."/>
            <person name="Henrissat B."/>
            <person name="Grigoriev I.V."/>
            <person name="Spatafora J.W."/>
            <person name="Aime M.C."/>
        </authorList>
    </citation>
    <scope>NUCLEOTIDE SEQUENCE [LARGE SCALE GENOMIC DNA]</scope>
    <source>
        <strain evidence="3 4">MCA 3882</strain>
    </source>
</reference>
<accession>A0A316V251</accession>
<sequence length="213" mass="25295">MLLFYSFFVFVLSLCSLHHAWPVGQEIDLNQPASPDNEEEWPTTDMMTTNAQISPTQNADAPIKAKERPKRNKEKANEASKRYYQRKKNGPNYAEYLRLKREYKHRRFQNLPEERKNEERLKTSSTTKAYIKRKKEEDPDFRQKDSRTLLRKRIFEGTATDEDKTKYRILCDKVTAAVKKHHLLKGKRQQAPSSIDNKRAKKKRRINEKQQDP</sequence>
<name>A0A316V251_9BASI</name>
<feature type="chain" id="PRO_5016327129" evidence="2">
    <location>
        <begin position="21"/>
        <end position="213"/>
    </location>
</feature>
<evidence type="ECO:0000256" key="2">
    <source>
        <dbReference type="SAM" id="SignalP"/>
    </source>
</evidence>
<protein>
    <submittedName>
        <fullName evidence="3">Uncharacterized protein</fullName>
    </submittedName>
</protein>
<feature type="compositionally biased region" description="Polar residues" evidence="1">
    <location>
        <begin position="50"/>
        <end position="59"/>
    </location>
</feature>